<evidence type="ECO:0000313" key="2">
    <source>
        <dbReference type="Proteomes" id="UP000235145"/>
    </source>
</evidence>
<sequence>MVLAGIWLSFTLSRINNNLIPLYKLFPNSNKYYVEDSYDLVKFIKLIKQAGVYAHLRIGPSDYAAMDKFAWHVVNIMKAKRWYETEGDMKSEEDCIHNEEFQSMVDGSGSDSVGGDGEAYGEEETRQFSDKKRRLICIKNLSEDFIFHVKGWKGCKQWVLSHFIGNSFVENENWKWFLDLLIEKWYSGALYETIFWKASKASTEEDFIVAMKELEVINPSDHKYLMGKDPKTWSKAFF</sequence>
<accession>A0A9R1UTN2</accession>
<keyword evidence="2" id="KW-1185">Reference proteome</keyword>
<comment type="caution">
    <text evidence="1">The sequence shown here is derived from an EMBL/GenBank/DDBJ whole genome shotgun (WGS) entry which is preliminary data.</text>
</comment>
<organism evidence="1 2">
    <name type="scientific">Lactuca sativa</name>
    <name type="common">Garden lettuce</name>
    <dbReference type="NCBI Taxonomy" id="4236"/>
    <lineage>
        <taxon>Eukaryota</taxon>
        <taxon>Viridiplantae</taxon>
        <taxon>Streptophyta</taxon>
        <taxon>Embryophyta</taxon>
        <taxon>Tracheophyta</taxon>
        <taxon>Spermatophyta</taxon>
        <taxon>Magnoliopsida</taxon>
        <taxon>eudicotyledons</taxon>
        <taxon>Gunneridae</taxon>
        <taxon>Pentapetalae</taxon>
        <taxon>asterids</taxon>
        <taxon>campanulids</taxon>
        <taxon>Asterales</taxon>
        <taxon>Asteraceae</taxon>
        <taxon>Cichorioideae</taxon>
        <taxon>Cichorieae</taxon>
        <taxon>Lactucinae</taxon>
        <taxon>Lactuca</taxon>
    </lineage>
</organism>
<protein>
    <submittedName>
        <fullName evidence="1">Uncharacterized protein</fullName>
    </submittedName>
</protein>
<dbReference type="AlphaFoldDB" id="A0A9R1UTN2"/>
<proteinExistence type="predicted"/>
<evidence type="ECO:0000313" key="1">
    <source>
        <dbReference type="EMBL" id="KAJ0192720.1"/>
    </source>
</evidence>
<dbReference type="Proteomes" id="UP000235145">
    <property type="component" value="Unassembled WGS sequence"/>
</dbReference>
<reference evidence="1 2" key="1">
    <citation type="journal article" date="2017" name="Nat. Commun.">
        <title>Genome assembly with in vitro proximity ligation data and whole-genome triplication in lettuce.</title>
        <authorList>
            <person name="Reyes-Chin-Wo S."/>
            <person name="Wang Z."/>
            <person name="Yang X."/>
            <person name="Kozik A."/>
            <person name="Arikit S."/>
            <person name="Song C."/>
            <person name="Xia L."/>
            <person name="Froenicke L."/>
            <person name="Lavelle D.O."/>
            <person name="Truco M.J."/>
            <person name="Xia R."/>
            <person name="Zhu S."/>
            <person name="Xu C."/>
            <person name="Xu H."/>
            <person name="Xu X."/>
            <person name="Cox K."/>
            <person name="Korf I."/>
            <person name="Meyers B.C."/>
            <person name="Michelmore R.W."/>
        </authorList>
    </citation>
    <scope>NUCLEOTIDE SEQUENCE [LARGE SCALE GENOMIC DNA]</scope>
    <source>
        <strain evidence="2">cv. Salinas</strain>
        <tissue evidence="1">Seedlings</tissue>
    </source>
</reference>
<dbReference type="EMBL" id="NBSK02000008">
    <property type="protein sequence ID" value="KAJ0192720.1"/>
    <property type="molecule type" value="Genomic_DNA"/>
</dbReference>
<gene>
    <name evidence="1" type="ORF">LSAT_V11C800434320</name>
</gene>
<dbReference type="Gene3D" id="3.20.20.80">
    <property type="entry name" value="Glycosidases"/>
    <property type="match status" value="1"/>
</dbReference>
<name>A0A9R1UTN2_LACSA</name>